<gene>
    <name evidence="1" type="ORF">BDN72DRAFT_894490</name>
</gene>
<dbReference type="Proteomes" id="UP000308600">
    <property type="component" value="Unassembled WGS sequence"/>
</dbReference>
<reference evidence="1 2" key="1">
    <citation type="journal article" date="2019" name="Nat. Ecol. Evol.">
        <title>Megaphylogeny resolves global patterns of mushroom evolution.</title>
        <authorList>
            <person name="Varga T."/>
            <person name="Krizsan K."/>
            <person name="Foldi C."/>
            <person name="Dima B."/>
            <person name="Sanchez-Garcia M."/>
            <person name="Sanchez-Ramirez S."/>
            <person name="Szollosi G.J."/>
            <person name="Szarkandi J.G."/>
            <person name="Papp V."/>
            <person name="Albert L."/>
            <person name="Andreopoulos W."/>
            <person name="Angelini C."/>
            <person name="Antonin V."/>
            <person name="Barry K.W."/>
            <person name="Bougher N.L."/>
            <person name="Buchanan P."/>
            <person name="Buyck B."/>
            <person name="Bense V."/>
            <person name="Catcheside P."/>
            <person name="Chovatia M."/>
            <person name="Cooper J."/>
            <person name="Damon W."/>
            <person name="Desjardin D."/>
            <person name="Finy P."/>
            <person name="Geml J."/>
            <person name="Haridas S."/>
            <person name="Hughes K."/>
            <person name="Justo A."/>
            <person name="Karasinski D."/>
            <person name="Kautmanova I."/>
            <person name="Kiss B."/>
            <person name="Kocsube S."/>
            <person name="Kotiranta H."/>
            <person name="LaButti K.M."/>
            <person name="Lechner B.E."/>
            <person name="Liimatainen K."/>
            <person name="Lipzen A."/>
            <person name="Lukacs Z."/>
            <person name="Mihaltcheva S."/>
            <person name="Morgado L.N."/>
            <person name="Niskanen T."/>
            <person name="Noordeloos M.E."/>
            <person name="Ohm R.A."/>
            <person name="Ortiz-Santana B."/>
            <person name="Ovrebo C."/>
            <person name="Racz N."/>
            <person name="Riley R."/>
            <person name="Savchenko A."/>
            <person name="Shiryaev A."/>
            <person name="Soop K."/>
            <person name="Spirin V."/>
            <person name="Szebenyi C."/>
            <person name="Tomsovsky M."/>
            <person name="Tulloss R.E."/>
            <person name="Uehling J."/>
            <person name="Grigoriev I.V."/>
            <person name="Vagvolgyi C."/>
            <person name="Papp T."/>
            <person name="Martin F.M."/>
            <person name="Miettinen O."/>
            <person name="Hibbett D.S."/>
            <person name="Nagy L.G."/>
        </authorList>
    </citation>
    <scope>NUCLEOTIDE SEQUENCE [LARGE SCALE GENOMIC DNA]</scope>
    <source>
        <strain evidence="1 2">NL-1719</strain>
    </source>
</reference>
<dbReference type="EMBL" id="ML208281">
    <property type="protein sequence ID" value="TFK72851.1"/>
    <property type="molecule type" value="Genomic_DNA"/>
</dbReference>
<evidence type="ECO:0000313" key="2">
    <source>
        <dbReference type="Proteomes" id="UP000308600"/>
    </source>
</evidence>
<organism evidence="1 2">
    <name type="scientific">Pluteus cervinus</name>
    <dbReference type="NCBI Taxonomy" id="181527"/>
    <lineage>
        <taxon>Eukaryota</taxon>
        <taxon>Fungi</taxon>
        <taxon>Dikarya</taxon>
        <taxon>Basidiomycota</taxon>
        <taxon>Agaricomycotina</taxon>
        <taxon>Agaricomycetes</taxon>
        <taxon>Agaricomycetidae</taxon>
        <taxon>Agaricales</taxon>
        <taxon>Pluteineae</taxon>
        <taxon>Pluteaceae</taxon>
        <taxon>Pluteus</taxon>
    </lineage>
</organism>
<accession>A0ACD3B4N0</accession>
<proteinExistence type="predicted"/>
<keyword evidence="2" id="KW-1185">Reference proteome</keyword>
<sequence length="191" mass="21871">MTIKIYQNEGASGSTSQLSLEEVQTMLAYVNLITGFNKKLENQRTDLSQQLETLQTQINQREFHHAEDINALETKLKQTETQLREAQIERDQERQRANQVEAELNTQKAMVRFQAEIEQTDVGLAEERERLETRLKAIQARLTETKPLRDQKGQKAGQAEKDAESISGLCLVLLVILYFFVLPALKPRVSD</sequence>
<protein>
    <submittedName>
        <fullName evidence="1">Uncharacterized protein</fullName>
    </submittedName>
</protein>
<evidence type="ECO:0000313" key="1">
    <source>
        <dbReference type="EMBL" id="TFK72851.1"/>
    </source>
</evidence>
<name>A0ACD3B4N0_9AGAR</name>